<dbReference type="GO" id="GO:0090313">
    <property type="term" value="P:regulation of protein targeting to membrane"/>
    <property type="evidence" value="ECO:0007669"/>
    <property type="project" value="TreeGrafter"/>
</dbReference>
<accession>A0A7K1GPT3</accession>
<feature type="compositionally biased region" description="Basic and acidic residues" evidence="1">
    <location>
        <begin position="850"/>
        <end position="860"/>
    </location>
</feature>
<organism evidence="3 4">
    <name type="scientific">Myroides pelagicus</name>
    <dbReference type="NCBI Taxonomy" id="270914"/>
    <lineage>
        <taxon>Bacteria</taxon>
        <taxon>Pseudomonadati</taxon>
        <taxon>Bacteroidota</taxon>
        <taxon>Flavobacteriia</taxon>
        <taxon>Flavobacteriales</taxon>
        <taxon>Flavobacteriaceae</taxon>
        <taxon>Myroides</taxon>
    </lineage>
</organism>
<dbReference type="GO" id="GO:0005886">
    <property type="term" value="C:plasma membrane"/>
    <property type="evidence" value="ECO:0007669"/>
    <property type="project" value="TreeGrafter"/>
</dbReference>
<evidence type="ECO:0000313" key="4">
    <source>
        <dbReference type="Proteomes" id="UP000488936"/>
    </source>
</evidence>
<keyword evidence="2" id="KW-1133">Transmembrane helix</keyword>
<dbReference type="AlphaFoldDB" id="A0A7K1GPT3"/>
<protein>
    <submittedName>
        <fullName evidence="3">AsmA family protein</fullName>
    </submittedName>
</protein>
<dbReference type="PANTHER" id="PTHR30441:SF8">
    <property type="entry name" value="DUF748 DOMAIN-CONTAINING PROTEIN"/>
    <property type="match status" value="1"/>
</dbReference>
<evidence type="ECO:0000313" key="3">
    <source>
        <dbReference type="EMBL" id="MTH30861.1"/>
    </source>
</evidence>
<proteinExistence type="predicted"/>
<keyword evidence="2" id="KW-0472">Membrane</keyword>
<dbReference type="RefSeq" id="WP_155036833.1">
    <property type="nucleotide sequence ID" value="NZ_JBHTIG010000022.1"/>
</dbReference>
<name>A0A7K1GPT3_9FLAO</name>
<evidence type="ECO:0000256" key="2">
    <source>
        <dbReference type="SAM" id="Phobius"/>
    </source>
</evidence>
<dbReference type="EMBL" id="WMJY01000044">
    <property type="protein sequence ID" value="MTH30861.1"/>
    <property type="molecule type" value="Genomic_DNA"/>
</dbReference>
<dbReference type="InterPro" id="IPR052894">
    <property type="entry name" value="AsmA-related"/>
</dbReference>
<comment type="caution">
    <text evidence="3">The sequence shown here is derived from an EMBL/GenBank/DDBJ whole genome shotgun (WGS) entry which is preliminary data.</text>
</comment>
<dbReference type="Proteomes" id="UP000488936">
    <property type="component" value="Unassembled WGS sequence"/>
</dbReference>
<feature type="transmembrane region" description="Helical" evidence="2">
    <location>
        <begin position="7"/>
        <end position="27"/>
    </location>
</feature>
<evidence type="ECO:0000256" key="1">
    <source>
        <dbReference type="SAM" id="MobiDB-lite"/>
    </source>
</evidence>
<gene>
    <name evidence="3" type="ORF">GJV77_13320</name>
</gene>
<feature type="region of interest" description="Disordered" evidence="1">
    <location>
        <begin position="834"/>
        <end position="860"/>
    </location>
</feature>
<dbReference type="OrthoDB" id="596403at2"/>
<dbReference type="PANTHER" id="PTHR30441">
    <property type="entry name" value="DUF748 DOMAIN-CONTAINING PROTEIN"/>
    <property type="match status" value="1"/>
</dbReference>
<sequence length="882" mass="96877">MNKRALKWIGGTLILLIAVVLLAPFMFKGKIQELVKQTINENVNATVNFKSVNLSLIRNFPKATISVNDLVVINHVPFEGDTLLQSEKLSLKMSLGQLFNGTDKPMELESIESLNTFLSVIITPDGIANYDVALKEDEEKEKDSTDSVSTPFSLALNHYRLDNLNITYSDLGSKMKFEVNELYHQGKGNFSENVLDLVTETKTRVSFVKEGDKLLNDVNLSLDAVIGIDMNQMKFVFKDNKALINQLPLEFEGMVQLVDDGQDYDLTFTTPDSDFKNFLGLVPEAYAGDLSGVKTSGEFKVEGVVKGKLTEQTIPTFGIHILAKNASFQYPDLPKGVTNIILDAQAVNKTGHVKDTYVNIDQCTFQIDKDVFHARASLKNLMENMYVKANFDGVINLENLSHAYPIKLSEPLSGLLKAKVNTNFDMQSVEKGRYQNIKNEGSLSLTGFNYANEAMPKPIKIQEAGLTFNTSNVTLNTFVLKTGETDVIASGRLDNLYGFLFNKQVLKGNFQVNSNNFVLADLMATGGDNPAVEETSKSSNSKEKEALKIPSFLDCTIHANAKKVIYDNLVLSNVKGNLVVKDESANLQNMSTEVFNGVLAFDGSVSTKEAIPTFDMNLGLKKVDITKTFTDIEFLKAVAPIAGVIAGKIDGDLKVRGQLDAIELTPAINTLSGDVQGTLLDTNITPQQSVLLSELDKKVSFIDLKKLDINNKRIHLVFKEGKVQFKPFDLKLNDMSVQVSGEHGFDQSMNYALDFKVPAKLLGSDVAGALTKLGGKDAEKYNAIPVRVDLSGNFKAPKVGTNMNEVVTNLTNQIIEDQTSQLLDKGKGALMDLLGGNKKTDEGDEQVSGDEAKSEATDKVVNKIEEGLQGLFGKKKTPEEKK</sequence>
<keyword evidence="2" id="KW-0812">Transmembrane</keyword>
<reference evidence="3 4" key="1">
    <citation type="journal article" date="2006" name="Int. J. Syst. Evol. Microbiol.">
        <title>Myroides pelagicus sp. nov., isolated from seawater in Thailand.</title>
        <authorList>
            <person name="Yoon J."/>
            <person name="Maneerat S."/>
            <person name="Kawai F."/>
            <person name="Yokota A."/>
        </authorList>
    </citation>
    <scope>NUCLEOTIDE SEQUENCE [LARGE SCALE GENOMIC DNA]</scope>
    <source>
        <strain evidence="3 4">SM1T</strain>
    </source>
</reference>
<keyword evidence="4" id="KW-1185">Reference proteome</keyword>